<dbReference type="GO" id="GO:0003677">
    <property type="term" value="F:DNA binding"/>
    <property type="evidence" value="ECO:0007669"/>
    <property type="project" value="TreeGrafter"/>
</dbReference>
<dbReference type="PANTHER" id="PTHR19303:SF73">
    <property type="entry name" value="PROTEIN PDC2"/>
    <property type="match status" value="1"/>
</dbReference>
<dbReference type="InterPro" id="IPR050863">
    <property type="entry name" value="CenT-Element_Derived"/>
</dbReference>
<reference evidence="3" key="1">
    <citation type="journal article" date="2011" name="PLoS Biol.">
        <title>Gene gain and loss during evolution of obligate parasitism in the white rust pathogen of Arabidopsis thaliana.</title>
        <authorList>
            <person name="Kemen E."/>
            <person name="Gardiner A."/>
            <person name="Schultz-Larsen T."/>
            <person name="Kemen A.C."/>
            <person name="Balmuth A.L."/>
            <person name="Robert-Seilaniantz A."/>
            <person name="Bailey K."/>
            <person name="Holub E."/>
            <person name="Studholme D.J."/>
            <person name="Maclean D."/>
            <person name="Jones J.D."/>
        </authorList>
    </citation>
    <scope>NUCLEOTIDE SEQUENCE</scope>
</reference>
<dbReference type="Gene3D" id="1.10.10.60">
    <property type="entry name" value="Homeodomain-like"/>
    <property type="match status" value="1"/>
</dbReference>
<feature type="domain" description="DDE-1" evidence="2">
    <location>
        <begin position="211"/>
        <end position="285"/>
    </location>
</feature>
<dbReference type="EMBL" id="FR824208">
    <property type="protein sequence ID" value="CCA22685.1"/>
    <property type="molecule type" value="Genomic_DNA"/>
</dbReference>
<dbReference type="Pfam" id="PF03184">
    <property type="entry name" value="DDE_1"/>
    <property type="match status" value="2"/>
</dbReference>
<accession>F0WMZ8</accession>
<sequence>MNAATRIRLNTEQKRALRENHAAHPDMTRQELSKWAASAFKLPRPLALTSQTDLLKRQEDDTERNPMRKASHCAHSPELEAQLVLRINRCEEMKIPIVAGAAIKQKAEMIRSIILNIVTPTTATVLSKLMFSKGWLYRFQQWQGLKSRRTHGEAGLVKTTAIENGRRVLQAVTSLYDKKDIYIMDETAYFYCSIPDKTISKNHIPGRKKIKEHLTVAVTSNADVSTKIPLLFVGTARQPLCFGGKSAEELGIQYANAAKGWMNTELFTSWIERFNERMKSEGRHLWKVTVQMLPPNTTSFLQPQDTGIIQSIKSKLEQLKTRYIVGKFDELLDKAAEIGNKNVETQIESLYTVDVLQEMHWAQEAWETVTSTTVANCWRHTKIIDDEVYDLVESIKQLA</sequence>
<gene>
    <name evidence="3" type="primary">AlNc14C163G7835</name>
    <name evidence="3" type="ORF">ALNC14_088280</name>
</gene>
<proteinExistence type="predicted"/>
<organism evidence="3">
    <name type="scientific">Albugo laibachii Nc14</name>
    <dbReference type="NCBI Taxonomy" id="890382"/>
    <lineage>
        <taxon>Eukaryota</taxon>
        <taxon>Sar</taxon>
        <taxon>Stramenopiles</taxon>
        <taxon>Oomycota</taxon>
        <taxon>Peronosporomycetes</taxon>
        <taxon>Albuginales</taxon>
        <taxon>Albuginaceae</taxon>
        <taxon>Albugo</taxon>
    </lineage>
</organism>
<feature type="compositionally biased region" description="Basic and acidic residues" evidence="1">
    <location>
        <begin position="54"/>
        <end position="66"/>
    </location>
</feature>
<evidence type="ECO:0000313" key="3">
    <source>
        <dbReference type="EMBL" id="CCA22685.1"/>
    </source>
</evidence>
<dbReference type="PANTHER" id="PTHR19303">
    <property type="entry name" value="TRANSPOSON"/>
    <property type="match status" value="1"/>
</dbReference>
<protein>
    <submittedName>
        <fullName evidence="3">Jerky putative</fullName>
    </submittedName>
</protein>
<feature type="domain" description="DDE-1" evidence="2">
    <location>
        <begin position="286"/>
        <end position="378"/>
    </location>
</feature>
<dbReference type="HOGENOM" id="CLU_018294_0_1_1"/>
<dbReference type="InterPro" id="IPR004875">
    <property type="entry name" value="DDE_SF_endonuclease_dom"/>
</dbReference>
<dbReference type="AlphaFoldDB" id="F0WMZ8"/>
<feature type="region of interest" description="Disordered" evidence="1">
    <location>
        <begin position="51"/>
        <end position="73"/>
    </location>
</feature>
<name>F0WMZ8_9STRA</name>
<reference evidence="3" key="2">
    <citation type="submission" date="2011-02" db="EMBL/GenBank/DDBJ databases">
        <authorList>
            <person name="MacLean D."/>
        </authorList>
    </citation>
    <scope>NUCLEOTIDE SEQUENCE</scope>
</reference>
<evidence type="ECO:0000259" key="2">
    <source>
        <dbReference type="Pfam" id="PF03184"/>
    </source>
</evidence>
<evidence type="ECO:0000256" key="1">
    <source>
        <dbReference type="SAM" id="MobiDB-lite"/>
    </source>
</evidence>
<dbReference type="GO" id="GO:0005634">
    <property type="term" value="C:nucleus"/>
    <property type="evidence" value="ECO:0007669"/>
    <property type="project" value="TreeGrafter"/>
</dbReference>